<evidence type="ECO:0000313" key="2">
    <source>
        <dbReference type="EMBL" id="KZW03449.1"/>
    </source>
</evidence>
<evidence type="ECO:0000256" key="1">
    <source>
        <dbReference type="SAM" id="MobiDB-lite"/>
    </source>
</evidence>
<accession>A0A165QDK2</accession>
<organism evidence="2 3">
    <name type="scientific">Exidia glandulosa HHB12029</name>
    <dbReference type="NCBI Taxonomy" id="1314781"/>
    <lineage>
        <taxon>Eukaryota</taxon>
        <taxon>Fungi</taxon>
        <taxon>Dikarya</taxon>
        <taxon>Basidiomycota</taxon>
        <taxon>Agaricomycotina</taxon>
        <taxon>Agaricomycetes</taxon>
        <taxon>Auriculariales</taxon>
        <taxon>Exidiaceae</taxon>
        <taxon>Exidia</taxon>
    </lineage>
</organism>
<dbReference type="AlphaFoldDB" id="A0A165QDK2"/>
<name>A0A165QDK2_EXIGL</name>
<evidence type="ECO:0000313" key="3">
    <source>
        <dbReference type="Proteomes" id="UP000077266"/>
    </source>
</evidence>
<dbReference type="Proteomes" id="UP000077266">
    <property type="component" value="Unassembled WGS sequence"/>
</dbReference>
<dbReference type="EMBL" id="KV425883">
    <property type="protein sequence ID" value="KZW03449.1"/>
    <property type="molecule type" value="Genomic_DNA"/>
</dbReference>
<feature type="region of interest" description="Disordered" evidence="1">
    <location>
        <begin position="337"/>
        <end position="356"/>
    </location>
</feature>
<reference evidence="2 3" key="1">
    <citation type="journal article" date="2016" name="Mol. Biol. Evol.">
        <title>Comparative Genomics of Early-Diverging Mushroom-Forming Fungi Provides Insights into the Origins of Lignocellulose Decay Capabilities.</title>
        <authorList>
            <person name="Nagy L.G."/>
            <person name="Riley R."/>
            <person name="Tritt A."/>
            <person name="Adam C."/>
            <person name="Daum C."/>
            <person name="Floudas D."/>
            <person name="Sun H."/>
            <person name="Yadav J.S."/>
            <person name="Pangilinan J."/>
            <person name="Larsson K.H."/>
            <person name="Matsuura K."/>
            <person name="Barry K."/>
            <person name="Labutti K."/>
            <person name="Kuo R."/>
            <person name="Ohm R.A."/>
            <person name="Bhattacharya S.S."/>
            <person name="Shirouzu T."/>
            <person name="Yoshinaga Y."/>
            <person name="Martin F.M."/>
            <person name="Grigoriev I.V."/>
            <person name="Hibbett D.S."/>
        </authorList>
    </citation>
    <scope>NUCLEOTIDE SEQUENCE [LARGE SCALE GENOMIC DNA]</scope>
    <source>
        <strain evidence="2 3">HHB12029</strain>
    </source>
</reference>
<sequence length="371" mass="40856">MSVLPQVRFWAMYSGSDSDHAALPLTSRDGLSHLFLLNTGSGGDEAHVIPRTCREGHSSTHLQTLAAASFSPANFGPVTHNVWHRRTAFLLASALSRQREHTAQASVREPFNNYVRARHPQAQLSLSTTAWNWTSALFFMSSEFVLTWRDNTCRRICSTCSISSSVSSICFKTFEDVLAARIVSGTELLVDKSASLWCVWTFIPSVFDVRVRVRPSYAPRRVEERFGCCTALLNECLFAIKVLKSAVKISVTGSVFGEYLVFARSAALAAVHNQRKFFCYCTRLPSPFAGVVCAPRLVGWDWLRRAACESGLLLVQSHCDCHGDSCHSVTARRKVAEQDGSGGRTSSGISPSLRRSCADLPRKIQVGGASR</sequence>
<gene>
    <name evidence="2" type="ORF">EXIGLDRAFT_743926</name>
</gene>
<protein>
    <submittedName>
        <fullName evidence="2">Uncharacterized protein</fullName>
    </submittedName>
</protein>
<proteinExistence type="predicted"/>
<keyword evidence="3" id="KW-1185">Reference proteome</keyword>
<dbReference type="InParanoid" id="A0A165QDK2"/>